<evidence type="ECO:0000313" key="5">
    <source>
        <dbReference type="Proteomes" id="UP000605986"/>
    </source>
</evidence>
<dbReference type="AlphaFoldDB" id="A0A8H4KWJ3"/>
<dbReference type="PANTHER" id="PTHR38123:SF6">
    <property type="entry name" value="CELL WALL SERINE-THREONINE-RICH GALACTOMANNOPROTEIN MP1 (AFU_ORTHOLOGUE AFUA_4G03240)"/>
    <property type="match status" value="1"/>
</dbReference>
<evidence type="ECO:0000256" key="3">
    <source>
        <dbReference type="SAM" id="SignalP"/>
    </source>
</evidence>
<dbReference type="Proteomes" id="UP000605986">
    <property type="component" value="Unassembled WGS sequence"/>
</dbReference>
<keyword evidence="3" id="KW-0732">Signal</keyword>
<name>A0A8H4KWJ3_9HYPO</name>
<proteinExistence type="predicted"/>
<dbReference type="PANTHER" id="PTHR38123">
    <property type="entry name" value="CELL WALL SERINE-THREONINE-RICH GALACTOMANNOPROTEIN MP1 (AFU_ORTHOLOGUE AFUA_4G03240)"/>
    <property type="match status" value="1"/>
</dbReference>
<dbReference type="OrthoDB" id="2422134at2759"/>
<keyword evidence="2" id="KW-0812">Transmembrane</keyword>
<dbReference type="Gene3D" id="1.20.1280.140">
    <property type="match status" value="1"/>
</dbReference>
<dbReference type="Pfam" id="PF12296">
    <property type="entry name" value="HsbA"/>
    <property type="match status" value="1"/>
</dbReference>
<feature type="chain" id="PRO_5034694630" evidence="3">
    <location>
        <begin position="23"/>
        <end position="294"/>
    </location>
</feature>
<dbReference type="InterPro" id="IPR021054">
    <property type="entry name" value="Cell_wall_mannoprotein_1"/>
</dbReference>
<organism evidence="4 5">
    <name type="scientific">Fusarium austroafricanum</name>
    <dbReference type="NCBI Taxonomy" id="2364996"/>
    <lineage>
        <taxon>Eukaryota</taxon>
        <taxon>Fungi</taxon>
        <taxon>Dikarya</taxon>
        <taxon>Ascomycota</taxon>
        <taxon>Pezizomycotina</taxon>
        <taxon>Sordariomycetes</taxon>
        <taxon>Hypocreomycetidae</taxon>
        <taxon>Hypocreales</taxon>
        <taxon>Nectriaceae</taxon>
        <taxon>Fusarium</taxon>
        <taxon>Fusarium concolor species complex</taxon>
    </lineage>
</organism>
<accession>A0A8H4KWJ3</accession>
<sequence>MHFTAQTLSLFHLAGFLSLAIASPNSVIRDRPSLVQRDLATVTGVLNDVGSGIDGLDSAVKAFKGNSDPVVDAAEKLVSVINAGKTKVDKSDDLSLSDALGLQDPVKDLTKKAETLTDDLKAKRPQIQEAGLCGTTRTQISDINTASKKLIASVVSKVPKAAQGIAENLASGLTDVLNEAQDAFSEKNCVDKNGSSPSKQVDSTTGPAAASTEAGSLSSTADRPTTSAPESAGQETSTTVASATDITDKPYPPVVPTATGESKTATPTPPIITAGAAIVGPAGAVVLGMAALLI</sequence>
<keyword evidence="5" id="KW-1185">Reference proteome</keyword>
<feature type="signal peptide" evidence="3">
    <location>
        <begin position="1"/>
        <end position="22"/>
    </location>
</feature>
<keyword evidence="2" id="KW-1133">Transmembrane helix</keyword>
<feature type="region of interest" description="Disordered" evidence="1">
    <location>
        <begin position="188"/>
        <end position="267"/>
    </location>
</feature>
<comment type="caution">
    <text evidence="4">The sequence shown here is derived from an EMBL/GenBank/DDBJ whole genome shotgun (WGS) entry which is preliminary data.</text>
</comment>
<evidence type="ECO:0000256" key="2">
    <source>
        <dbReference type="SAM" id="Phobius"/>
    </source>
</evidence>
<evidence type="ECO:0000313" key="4">
    <source>
        <dbReference type="EMBL" id="KAF4456628.1"/>
    </source>
</evidence>
<feature type="compositionally biased region" description="Polar residues" evidence="1">
    <location>
        <begin position="193"/>
        <end position="206"/>
    </location>
</feature>
<gene>
    <name evidence="4" type="ORF">F53441_1286</name>
</gene>
<protein>
    <submittedName>
        <fullName evidence="4">Cell wall protein</fullName>
    </submittedName>
</protein>
<feature type="compositionally biased region" description="Polar residues" evidence="1">
    <location>
        <begin position="213"/>
        <end position="245"/>
    </location>
</feature>
<dbReference type="GO" id="GO:0005576">
    <property type="term" value="C:extracellular region"/>
    <property type="evidence" value="ECO:0007669"/>
    <property type="project" value="TreeGrafter"/>
</dbReference>
<keyword evidence="2" id="KW-0472">Membrane</keyword>
<evidence type="ECO:0000256" key="1">
    <source>
        <dbReference type="SAM" id="MobiDB-lite"/>
    </source>
</evidence>
<feature type="transmembrane region" description="Helical" evidence="2">
    <location>
        <begin position="271"/>
        <end position="293"/>
    </location>
</feature>
<reference evidence="4" key="1">
    <citation type="submission" date="2020-01" db="EMBL/GenBank/DDBJ databases">
        <title>Identification and distribution of gene clusters putatively required for synthesis of sphingolipid metabolism inhibitors in phylogenetically diverse species of the filamentous fungus Fusarium.</title>
        <authorList>
            <person name="Kim H.-S."/>
            <person name="Busman M."/>
            <person name="Brown D.W."/>
            <person name="Divon H."/>
            <person name="Uhlig S."/>
            <person name="Proctor R.H."/>
        </authorList>
    </citation>
    <scope>NUCLEOTIDE SEQUENCE</scope>
    <source>
        <strain evidence="4">NRRL 53441</strain>
    </source>
</reference>
<dbReference type="EMBL" id="JAADJG010000050">
    <property type="protein sequence ID" value="KAF4456628.1"/>
    <property type="molecule type" value="Genomic_DNA"/>
</dbReference>